<evidence type="ECO:0000313" key="2">
    <source>
        <dbReference type="Proteomes" id="UP000590749"/>
    </source>
</evidence>
<accession>A0A7W5ANI5</accession>
<organism evidence="1 2">
    <name type="scientific">Actinoplanes campanulatus</name>
    <dbReference type="NCBI Taxonomy" id="113559"/>
    <lineage>
        <taxon>Bacteria</taxon>
        <taxon>Bacillati</taxon>
        <taxon>Actinomycetota</taxon>
        <taxon>Actinomycetes</taxon>
        <taxon>Micromonosporales</taxon>
        <taxon>Micromonosporaceae</taxon>
        <taxon>Actinoplanes</taxon>
    </lineage>
</organism>
<evidence type="ECO:0000313" key="1">
    <source>
        <dbReference type="EMBL" id="MBB3099094.1"/>
    </source>
</evidence>
<dbReference type="RefSeq" id="WP_183225169.1">
    <property type="nucleotide sequence ID" value="NZ_BMPW01000020.1"/>
</dbReference>
<dbReference type="AlphaFoldDB" id="A0A7W5ANI5"/>
<comment type="caution">
    <text evidence="1">The sequence shown here is derived from an EMBL/GenBank/DDBJ whole genome shotgun (WGS) entry which is preliminary data.</text>
</comment>
<sequence length="77" mass="8592">MRVDRSDDPSLDLWEQHYAAEDDSVTCTNQRCGHPVWRHYGSVPGLDRVCSCGCTAWGKTPDAVLAWIEGKNGEENV</sequence>
<keyword evidence="2" id="KW-1185">Reference proteome</keyword>
<gene>
    <name evidence="1" type="ORF">FHR83_006800</name>
</gene>
<protein>
    <submittedName>
        <fullName evidence="1">Uncharacterized protein</fullName>
    </submittedName>
</protein>
<reference evidence="1 2" key="1">
    <citation type="submission" date="2020-08" db="EMBL/GenBank/DDBJ databases">
        <title>Genomic Encyclopedia of Type Strains, Phase III (KMG-III): the genomes of soil and plant-associated and newly described type strains.</title>
        <authorList>
            <person name="Whitman W."/>
        </authorList>
    </citation>
    <scope>NUCLEOTIDE SEQUENCE [LARGE SCALE GENOMIC DNA]</scope>
    <source>
        <strain evidence="1 2">CECT 3287</strain>
    </source>
</reference>
<proteinExistence type="predicted"/>
<name>A0A7W5ANI5_9ACTN</name>
<dbReference type="EMBL" id="JACHXF010000017">
    <property type="protein sequence ID" value="MBB3099094.1"/>
    <property type="molecule type" value="Genomic_DNA"/>
</dbReference>
<dbReference type="Proteomes" id="UP000590749">
    <property type="component" value="Unassembled WGS sequence"/>
</dbReference>